<dbReference type="Pfam" id="PF13602">
    <property type="entry name" value="ADH_zinc_N_2"/>
    <property type="match status" value="1"/>
</dbReference>
<dbReference type="Gene3D" id="3.40.50.720">
    <property type="entry name" value="NAD(P)-binding Rossmann-like Domain"/>
    <property type="match status" value="1"/>
</dbReference>
<dbReference type="InterPro" id="IPR020843">
    <property type="entry name" value="ER"/>
</dbReference>
<evidence type="ECO:0000313" key="3">
    <source>
        <dbReference type="Proteomes" id="UP000184108"/>
    </source>
</evidence>
<dbReference type="CDD" id="cd08272">
    <property type="entry name" value="MDR6"/>
    <property type="match status" value="1"/>
</dbReference>
<dbReference type="InterPro" id="IPR011032">
    <property type="entry name" value="GroES-like_sf"/>
</dbReference>
<feature type="domain" description="Enoyl reductase (ER)" evidence="1">
    <location>
        <begin position="27"/>
        <end position="341"/>
    </location>
</feature>
<sequence>MQDQKKKAMNPNVKNKTMKVLIAKEQGKPFIMGETDQPQPADHQVLIKIKSVGLNPLDLKIKNGKAAHAKVILPAVPGIDMSGIVIETGKDVQNFKPGDEVFGMVGSIGGHQGTLAEYITADEDHISLKPENVSFQEAAAIPLLFITAWEALVDQINIQTGQTVLIHGGFGGVGHIAIQIAAAKGAKVFSTVRPDHSELIQNYGAEPIDYTTLSVGQYVQKYTDGKGFDAVIDTVGSSVLDDSFSAVKQYTGHVVSILGWGSHSLAPLSFRNAKYSGVFTLYPMLSGERKKYHGDILKEASRLLESGKVKVSLHPQYYSLEQANEAFALVESRKAAGKVIINIF</sequence>
<dbReference type="InterPro" id="IPR036291">
    <property type="entry name" value="NAD(P)-bd_dom_sf"/>
</dbReference>
<dbReference type="InterPro" id="IPR013154">
    <property type="entry name" value="ADH-like_N"/>
</dbReference>
<dbReference type="SMART" id="SM00829">
    <property type="entry name" value="PKS_ER"/>
    <property type="match status" value="1"/>
</dbReference>
<gene>
    <name evidence="2" type="ORF">SAMN02787073_3997</name>
</gene>
<proteinExistence type="predicted"/>
<dbReference type="Pfam" id="PF08240">
    <property type="entry name" value="ADH_N"/>
    <property type="match status" value="1"/>
</dbReference>
<dbReference type="SUPFAM" id="SSF50129">
    <property type="entry name" value="GroES-like"/>
    <property type="match status" value="1"/>
</dbReference>
<organism evidence="2 3">
    <name type="scientific">Chryseobacterium vrystaatense</name>
    <dbReference type="NCBI Taxonomy" id="307480"/>
    <lineage>
        <taxon>Bacteria</taxon>
        <taxon>Pseudomonadati</taxon>
        <taxon>Bacteroidota</taxon>
        <taxon>Flavobacteriia</taxon>
        <taxon>Flavobacteriales</taxon>
        <taxon>Weeksellaceae</taxon>
        <taxon>Chryseobacterium group</taxon>
        <taxon>Chryseobacterium</taxon>
    </lineage>
</organism>
<dbReference type="PANTHER" id="PTHR11695:SF294">
    <property type="entry name" value="RETICULON-4-INTERACTING PROTEIN 1, MITOCHONDRIAL"/>
    <property type="match status" value="1"/>
</dbReference>
<dbReference type="PANTHER" id="PTHR11695">
    <property type="entry name" value="ALCOHOL DEHYDROGENASE RELATED"/>
    <property type="match status" value="1"/>
</dbReference>
<name>A0A1M5IVH8_9FLAO</name>
<dbReference type="SUPFAM" id="SSF51735">
    <property type="entry name" value="NAD(P)-binding Rossmann-fold domains"/>
    <property type="match status" value="1"/>
</dbReference>
<dbReference type="GO" id="GO:0016491">
    <property type="term" value="F:oxidoreductase activity"/>
    <property type="evidence" value="ECO:0007669"/>
    <property type="project" value="InterPro"/>
</dbReference>
<dbReference type="AlphaFoldDB" id="A0A1M5IVH8"/>
<reference evidence="3" key="1">
    <citation type="submission" date="2016-11" db="EMBL/GenBank/DDBJ databases">
        <authorList>
            <person name="Varghese N."/>
            <person name="Submissions S."/>
        </authorList>
    </citation>
    <scope>NUCLEOTIDE SEQUENCE [LARGE SCALE GENOMIC DNA]</scope>
    <source>
        <strain evidence="3">YR203</strain>
    </source>
</reference>
<accession>A0A1M5IVH8</accession>
<evidence type="ECO:0000313" key="2">
    <source>
        <dbReference type="EMBL" id="SHG32271.1"/>
    </source>
</evidence>
<dbReference type="Gene3D" id="3.90.180.10">
    <property type="entry name" value="Medium-chain alcohol dehydrogenases, catalytic domain"/>
    <property type="match status" value="1"/>
</dbReference>
<protein>
    <submittedName>
        <fullName evidence="2">NADPH:quinone reductase</fullName>
    </submittedName>
</protein>
<dbReference type="Proteomes" id="UP000184108">
    <property type="component" value="Unassembled WGS sequence"/>
</dbReference>
<dbReference type="EMBL" id="FQVE01000005">
    <property type="protein sequence ID" value="SHG32271.1"/>
    <property type="molecule type" value="Genomic_DNA"/>
</dbReference>
<evidence type="ECO:0000259" key="1">
    <source>
        <dbReference type="SMART" id="SM00829"/>
    </source>
</evidence>
<dbReference type="InterPro" id="IPR050700">
    <property type="entry name" value="YIM1/Zinc_Alcohol_DH_Fams"/>
</dbReference>